<sequence length="45" mass="5170">MQKKKISPYAQRKTKDEPNKKLIVWVSSIFGAVILGMIVLLVFNH</sequence>
<evidence type="ECO:0000313" key="3">
    <source>
        <dbReference type="Proteomes" id="UP001168883"/>
    </source>
</evidence>
<keyword evidence="1" id="KW-0812">Transmembrane</keyword>
<dbReference type="Proteomes" id="UP001168883">
    <property type="component" value="Unassembled WGS sequence"/>
</dbReference>
<evidence type="ECO:0000256" key="1">
    <source>
        <dbReference type="SAM" id="Phobius"/>
    </source>
</evidence>
<dbReference type="EMBL" id="JAUMKJ010000017">
    <property type="protein sequence ID" value="MDO3678356.1"/>
    <property type="molecule type" value="Genomic_DNA"/>
</dbReference>
<proteinExistence type="predicted"/>
<keyword evidence="1" id="KW-0472">Membrane</keyword>
<keyword evidence="1" id="KW-1133">Transmembrane helix</keyword>
<accession>A0ABT8VBJ3</accession>
<reference evidence="2" key="1">
    <citation type="submission" date="2023-07" db="EMBL/GenBank/DDBJ databases">
        <authorList>
            <person name="Aktuganov G."/>
            <person name="Boyko T."/>
            <person name="Delegan Y."/>
            <person name="Galimzianova N."/>
            <person name="Gilvanova E."/>
            <person name="Korobov V."/>
            <person name="Kuzmina L."/>
            <person name="Melentiev A."/>
            <person name="Milman P."/>
            <person name="Ryabova A."/>
            <person name="Stupak E."/>
            <person name="Yasakov T."/>
            <person name="Zharikova N."/>
            <person name="Zhurenko E."/>
        </authorList>
    </citation>
    <scope>NUCLEOTIDE SEQUENCE</scope>
    <source>
        <strain evidence="2">IB-739</strain>
    </source>
</reference>
<gene>
    <name evidence="2" type="ORF">Q3C12_15195</name>
</gene>
<dbReference type="RefSeq" id="WP_164828113.1">
    <property type="nucleotide sequence ID" value="NZ_JARLKN010000138.1"/>
</dbReference>
<keyword evidence="3" id="KW-1185">Reference proteome</keyword>
<organism evidence="2 3">
    <name type="scientific">Paenibacillus ehimensis</name>
    <dbReference type="NCBI Taxonomy" id="79264"/>
    <lineage>
        <taxon>Bacteria</taxon>
        <taxon>Bacillati</taxon>
        <taxon>Bacillota</taxon>
        <taxon>Bacilli</taxon>
        <taxon>Bacillales</taxon>
        <taxon>Paenibacillaceae</taxon>
        <taxon>Paenibacillus</taxon>
    </lineage>
</organism>
<name>A0ABT8VBJ3_9BACL</name>
<feature type="transmembrane region" description="Helical" evidence="1">
    <location>
        <begin position="21"/>
        <end position="43"/>
    </location>
</feature>
<protein>
    <recommendedName>
        <fullName evidence="4">DUF4044 domain-containing protein</fullName>
    </recommendedName>
</protein>
<comment type="caution">
    <text evidence="2">The sequence shown here is derived from an EMBL/GenBank/DDBJ whole genome shotgun (WGS) entry which is preliminary data.</text>
</comment>
<evidence type="ECO:0008006" key="4">
    <source>
        <dbReference type="Google" id="ProtNLM"/>
    </source>
</evidence>
<evidence type="ECO:0000313" key="2">
    <source>
        <dbReference type="EMBL" id="MDO3678356.1"/>
    </source>
</evidence>